<gene>
    <name evidence="1" type="ORF">D6D85_07745</name>
    <name evidence="2" type="ORF">EF810_01505</name>
</gene>
<reference evidence="1 3" key="1">
    <citation type="submission" date="2018-10" db="EMBL/GenBank/DDBJ databases">
        <title>Co-occurring genomic capacity for anaerobic methane metabolism and dissimilatory sulfite reduction discovered in the Korarchaeota.</title>
        <authorList>
            <person name="Mckay L.J."/>
            <person name="Dlakic M."/>
            <person name="Fields M.W."/>
            <person name="Delmont T.O."/>
            <person name="Eren A.M."/>
            <person name="Jay Z.J."/>
            <person name="Klingelsmith K.B."/>
            <person name="Rusch D.B."/>
            <person name="Inskeep W.P."/>
        </authorList>
    </citation>
    <scope>NUCLEOTIDE SEQUENCE [LARGE SCALE GENOMIC DNA]</scope>
    <source>
        <strain evidence="1 3">MDKW</strain>
    </source>
</reference>
<comment type="caution">
    <text evidence="1">The sequence shown here is derived from an EMBL/GenBank/DDBJ whole genome shotgun (WGS) entry which is preliminary data.</text>
</comment>
<evidence type="ECO:0000313" key="3">
    <source>
        <dbReference type="Proteomes" id="UP000277582"/>
    </source>
</evidence>
<protein>
    <submittedName>
        <fullName evidence="1">Uncharacterized protein</fullName>
    </submittedName>
</protein>
<accession>A0A3R9X3Y3</accession>
<proteinExistence type="predicted"/>
<dbReference type="Proteomes" id="UP000277582">
    <property type="component" value="Unassembled WGS sequence"/>
</dbReference>
<evidence type="ECO:0000313" key="2">
    <source>
        <dbReference type="EMBL" id="RZN63049.1"/>
    </source>
</evidence>
<dbReference type="AlphaFoldDB" id="A0A3R9X3Y3"/>
<keyword evidence="3" id="KW-1185">Reference proteome</keyword>
<reference evidence="2 4" key="2">
    <citation type="journal article" date="2019" name="Nat. Microbiol.">
        <title>Wide diversity of methane and short-chain alkane metabolisms in uncultured archaea.</title>
        <authorList>
            <person name="Borrel G."/>
            <person name="Adam P.S."/>
            <person name="McKay L.J."/>
            <person name="Chen L.X."/>
            <person name="Sierra-Garcia I.N."/>
            <person name="Sieber C.M."/>
            <person name="Letourneur Q."/>
            <person name="Ghozlane A."/>
            <person name="Andersen G.L."/>
            <person name="Li W.J."/>
            <person name="Hallam S.J."/>
            <person name="Muyzer G."/>
            <person name="de Oliveira V.M."/>
            <person name="Inskeep W.P."/>
            <person name="Banfield J.F."/>
            <person name="Gribaldo S."/>
        </authorList>
    </citation>
    <scope>NUCLEOTIDE SEQUENCE [LARGE SCALE GENOMIC DNA]</scope>
    <source>
        <strain evidence="2">NM4</strain>
    </source>
</reference>
<sequence>MLLLPVLDDKGIKLLELIERVDAIIKEDIGSSDLLEWKLIKGNRVKIPLWLFEILERRNLVEVQERIDLRYLDSLLLEEKNSLRPVQISEQLFRWVRNTIIELKKDPARAAELERARIDLDDILKARFGKLAKYVNFQGPETSLEKLVEKLNPEEAVLFRSILSLMRHYSRVLRGDPDDNR</sequence>
<dbReference type="EMBL" id="RXII01000026">
    <property type="protein sequence ID" value="RZN63049.1"/>
    <property type="molecule type" value="Genomic_DNA"/>
</dbReference>
<evidence type="ECO:0000313" key="1">
    <source>
        <dbReference type="EMBL" id="RSN74731.1"/>
    </source>
</evidence>
<dbReference type="RefSeq" id="WP_125671436.1">
    <property type="nucleotide sequence ID" value="NZ_RCOS01000087.1"/>
</dbReference>
<dbReference type="EMBL" id="RCOS01000087">
    <property type="protein sequence ID" value="RSN74731.1"/>
    <property type="molecule type" value="Genomic_DNA"/>
</dbReference>
<dbReference type="Proteomes" id="UP000316217">
    <property type="component" value="Unassembled WGS sequence"/>
</dbReference>
<evidence type="ECO:0000313" key="4">
    <source>
        <dbReference type="Proteomes" id="UP000316217"/>
    </source>
</evidence>
<organism evidence="1 3">
    <name type="scientific">Candidatus Methanodesulfokora washburnensis</name>
    <dbReference type="NCBI Taxonomy" id="2478471"/>
    <lineage>
        <taxon>Archaea</taxon>
        <taxon>Thermoproteota</taxon>
        <taxon>Candidatus Korarchaeia</taxon>
        <taxon>Candidatus Korarchaeia incertae sedis</taxon>
        <taxon>Candidatus Methanodesulfokora</taxon>
    </lineage>
</organism>
<name>A0A3R9X3Y3_9CREN</name>